<dbReference type="AlphaFoldDB" id="A0A0P7AX98"/>
<proteinExistence type="predicted"/>
<accession>A0A0P7AX98</accession>
<evidence type="ECO:0000256" key="1">
    <source>
        <dbReference type="SAM" id="MobiDB-lite"/>
    </source>
</evidence>
<dbReference type="Proteomes" id="UP000050424">
    <property type="component" value="Unassembled WGS sequence"/>
</dbReference>
<feature type="region of interest" description="Disordered" evidence="1">
    <location>
        <begin position="20"/>
        <end position="71"/>
    </location>
</feature>
<evidence type="ECO:0000313" key="3">
    <source>
        <dbReference type="Proteomes" id="UP000050424"/>
    </source>
</evidence>
<reference evidence="2 3" key="1">
    <citation type="submission" date="2015-09" db="EMBL/GenBank/DDBJ databases">
        <title>Draft genome of a European isolate of the apple canker pathogen Neonectria ditissima.</title>
        <authorList>
            <person name="Gomez-Cortecero A."/>
            <person name="Harrison R.J."/>
            <person name="Armitage A.D."/>
        </authorList>
    </citation>
    <scope>NUCLEOTIDE SEQUENCE [LARGE SCALE GENOMIC DNA]</scope>
    <source>
        <strain evidence="2 3">R09/05</strain>
    </source>
</reference>
<dbReference type="EMBL" id="LKCW01000145">
    <property type="protein sequence ID" value="KPM38058.1"/>
    <property type="molecule type" value="Genomic_DNA"/>
</dbReference>
<keyword evidence="3" id="KW-1185">Reference proteome</keyword>
<organism evidence="2 3">
    <name type="scientific">Neonectria ditissima</name>
    <dbReference type="NCBI Taxonomy" id="78410"/>
    <lineage>
        <taxon>Eukaryota</taxon>
        <taxon>Fungi</taxon>
        <taxon>Dikarya</taxon>
        <taxon>Ascomycota</taxon>
        <taxon>Pezizomycotina</taxon>
        <taxon>Sordariomycetes</taxon>
        <taxon>Hypocreomycetidae</taxon>
        <taxon>Hypocreales</taxon>
        <taxon>Nectriaceae</taxon>
        <taxon>Neonectria</taxon>
    </lineage>
</organism>
<comment type="caution">
    <text evidence="2">The sequence shown here is derived from an EMBL/GenBank/DDBJ whole genome shotgun (WGS) entry which is preliminary data.</text>
</comment>
<sequence length="180" mass="19364">MSHPSRKASDAWHFTSLRSAVQQHSATEHSTAHRAPGLDGWATGPAAVAKKSAGPKPRSTATHPVPNPTPVVGHHMCTIRAVLHDSRHELDHETGAATAQQAGISATRQWWRRARRFSGSHRVNVDVGAGVVAAWGAESHRKEGRGVDLKYGAAGGDDDGDGDGEQLLRLRRMYITTHGR</sequence>
<protein>
    <submittedName>
        <fullName evidence="2">Uncharacterized protein</fullName>
    </submittedName>
</protein>
<evidence type="ECO:0000313" key="2">
    <source>
        <dbReference type="EMBL" id="KPM38058.1"/>
    </source>
</evidence>
<name>A0A0P7AX98_9HYPO</name>
<gene>
    <name evidence="2" type="ORF">AK830_g8479</name>
</gene>